<dbReference type="EMBL" id="VTUU01000004">
    <property type="protein sequence ID" value="KAA1173943.1"/>
    <property type="molecule type" value="Genomic_DNA"/>
</dbReference>
<comment type="caution">
    <text evidence="2">The sequence shown here is derived from an EMBL/GenBank/DDBJ whole genome shotgun (WGS) entry which is preliminary data.</text>
</comment>
<dbReference type="Pfam" id="PF03886">
    <property type="entry name" value="ABC_trans_aux"/>
    <property type="match status" value="1"/>
</dbReference>
<gene>
    <name evidence="2" type="ORF">FWJ25_11060</name>
</gene>
<organism evidence="2 3">
    <name type="scientific">Marinobacter salinexigens</name>
    <dbReference type="NCBI Taxonomy" id="2919747"/>
    <lineage>
        <taxon>Bacteria</taxon>
        <taxon>Pseudomonadati</taxon>
        <taxon>Pseudomonadota</taxon>
        <taxon>Gammaproteobacteria</taxon>
        <taxon>Pseudomonadales</taxon>
        <taxon>Marinobacteraceae</taxon>
        <taxon>Marinobacter</taxon>
    </lineage>
</organism>
<keyword evidence="3" id="KW-1185">Reference proteome</keyword>
<evidence type="ECO:0000313" key="2">
    <source>
        <dbReference type="EMBL" id="KAA1173943.1"/>
    </source>
</evidence>
<dbReference type="SUPFAM" id="SSF159594">
    <property type="entry name" value="XCC0632-like"/>
    <property type="match status" value="1"/>
</dbReference>
<dbReference type="PROSITE" id="PS51257">
    <property type="entry name" value="PROKAR_LIPOPROTEIN"/>
    <property type="match status" value="1"/>
</dbReference>
<feature type="domain" description="ABC-type transport auxiliary lipoprotein component" evidence="1">
    <location>
        <begin position="47"/>
        <end position="192"/>
    </location>
</feature>
<dbReference type="Gene3D" id="3.40.50.10610">
    <property type="entry name" value="ABC-type transport auxiliary lipoprotein component"/>
    <property type="match status" value="1"/>
</dbReference>
<proteinExistence type="predicted"/>
<sequence>MITHVVKRTLGLAAVVTLAGCTVFPNPEPPRVMDLSVSQPVFQAVVRSDKTLRVNTPQASEPFTGTRILAKPTPYEYRVYGKVRWRTTTPVLVRDLLTESLRASNSFGTVISDASSAEADETLVSEVTAFHTESHGGDTNAVITLHAQIVDNRSRSILCSRSFSSLERVQSDDIERVARAFSVAGEILARDISEWAATCR</sequence>
<name>A0A5B0VI59_9GAMM</name>
<dbReference type="RefSeq" id="WP_149600339.1">
    <property type="nucleotide sequence ID" value="NZ_VTUU01000004.1"/>
</dbReference>
<evidence type="ECO:0000313" key="3">
    <source>
        <dbReference type="Proteomes" id="UP000323161"/>
    </source>
</evidence>
<accession>A0A5B0VI59</accession>
<dbReference type="InterPro" id="IPR005586">
    <property type="entry name" value="ABC_trans_aux"/>
</dbReference>
<dbReference type="AlphaFoldDB" id="A0A5B0VI59"/>
<evidence type="ECO:0000259" key="1">
    <source>
        <dbReference type="Pfam" id="PF03886"/>
    </source>
</evidence>
<reference evidence="2 3" key="1">
    <citation type="submission" date="2019-08" db="EMBL/GenBank/DDBJ databases">
        <title>Marinobacter ZYF650 sp. nov., a marine bacterium isolated from seawater of the Mariana trench.</title>
        <authorList>
            <person name="Ahmad W."/>
        </authorList>
    </citation>
    <scope>NUCLEOTIDE SEQUENCE [LARGE SCALE GENOMIC DNA]</scope>
    <source>
        <strain evidence="2 3">ZYF650</strain>
    </source>
</reference>
<protein>
    <recommendedName>
        <fullName evidence="1">ABC-type transport auxiliary lipoprotein component domain-containing protein</fullName>
    </recommendedName>
</protein>
<dbReference type="Proteomes" id="UP000323161">
    <property type="component" value="Unassembled WGS sequence"/>
</dbReference>